<proteinExistence type="predicted"/>
<reference evidence="1" key="1">
    <citation type="submission" date="2023-07" db="EMBL/GenBank/DDBJ databases">
        <title>Genomic Encyclopedia of Type Strains, Phase IV (KMG-IV): sequencing the most valuable type-strain genomes for metagenomic binning, comparative biology and taxonomic classification.</title>
        <authorList>
            <person name="Goeker M."/>
        </authorList>
    </citation>
    <scope>NUCLEOTIDE SEQUENCE</scope>
    <source>
        <strain evidence="1">DSM 24202</strain>
    </source>
</reference>
<dbReference type="EMBL" id="JAUSVL010000001">
    <property type="protein sequence ID" value="MDQ0289247.1"/>
    <property type="molecule type" value="Genomic_DNA"/>
</dbReference>
<organism evidence="1 2">
    <name type="scientific">Oligosphaera ethanolica</name>
    <dbReference type="NCBI Taxonomy" id="760260"/>
    <lineage>
        <taxon>Bacteria</taxon>
        <taxon>Pseudomonadati</taxon>
        <taxon>Lentisphaerota</taxon>
        <taxon>Oligosphaeria</taxon>
        <taxon>Oligosphaerales</taxon>
        <taxon>Oligosphaeraceae</taxon>
        <taxon>Oligosphaera</taxon>
    </lineage>
</organism>
<evidence type="ECO:0000313" key="1">
    <source>
        <dbReference type="EMBL" id="MDQ0289247.1"/>
    </source>
</evidence>
<gene>
    <name evidence="1" type="ORF">J3R75_001354</name>
</gene>
<name>A0AAE3VEZ1_9BACT</name>
<comment type="caution">
    <text evidence="1">The sequence shown here is derived from an EMBL/GenBank/DDBJ whole genome shotgun (WGS) entry which is preliminary data.</text>
</comment>
<keyword evidence="2" id="KW-1185">Reference proteome</keyword>
<protein>
    <submittedName>
        <fullName evidence="1">Uncharacterized protein</fullName>
    </submittedName>
</protein>
<dbReference type="Proteomes" id="UP001238163">
    <property type="component" value="Unassembled WGS sequence"/>
</dbReference>
<accession>A0AAE3VEZ1</accession>
<dbReference type="AlphaFoldDB" id="A0AAE3VEZ1"/>
<evidence type="ECO:0000313" key="2">
    <source>
        <dbReference type="Proteomes" id="UP001238163"/>
    </source>
</evidence>
<sequence>MDTMDTMDTMDAMDTRLCALVSRPWSGRLAHSDKTAHDTVLVIHADRTRPISPAARAVRTAAVEWASRPLRQDGS</sequence>